<sequence length="324" mass="34344">MLGTWAARRYALHRKLLDEPGERRSHAIATPRGGGIAIVASLLAALALLALRYPGQRTLLLVAGGGVLLVAAIGWIDDHRPLSPWLRLVVHAVAAAMLATAVLQSDGGALLAAIGFAAALVLVNVWNFMDGIDGLAASQAAIAALGYALLAHLDGTGGAVVWLAFSLAVACLGFLPFNFPRARIFLGDVGSGALGYGLACVCVLAMAGGEEDAPGRWPLLALPLSAFLVDATLTLGSRMLRGEPWWRAHVQHAYQRWSRRIGRHPPVTIAYAAWSACSVLAMLAAWRLDTAYIIALAVAWYLAGGWIWIALQDGTHRTGLKEKE</sequence>
<evidence type="ECO:0000256" key="7">
    <source>
        <dbReference type="SAM" id="Phobius"/>
    </source>
</evidence>
<dbReference type="Proteomes" id="UP001566331">
    <property type="component" value="Unassembled WGS sequence"/>
</dbReference>
<evidence type="ECO:0000256" key="1">
    <source>
        <dbReference type="ARBA" id="ARBA00004651"/>
    </source>
</evidence>
<evidence type="ECO:0000256" key="2">
    <source>
        <dbReference type="ARBA" id="ARBA00022475"/>
    </source>
</evidence>
<comment type="subcellular location">
    <subcellularLocation>
        <location evidence="1">Cell membrane</location>
        <topology evidence="1">Multi-pass membrane protein</topology>
    </subcellularLocation>
</comment>
<dbReference type="RefSeq" id="WP_370563100.1">
    <property type="nucleotide sequence ID" value="NZ_JBFWIB010000002.1"/>
</dbReference>
<organism evidence="8 9">
    <name type="scientific">Luteimonas salinilitoris</name>
    <dbReference type="NCBI Taxonomy" id="3237697"/>
    <lineage>
        <taxon>Bacteria</taxon>
        <taxon>Pseudomonadati</taxon>
        <taxon>Pseudomonadota</taxon>
        <taxon>Gammaproteobacteria</taxon>
        <taxon>Lysobacterales</taxon>
        <taxon>Lysobacteraceae</taxon>
        <taxon>Luteimonas</taxon>
    </lineage>
</organism>
<feature type="transmembrane region" description="Helical" evidence="7">
    <location>
        <begin position="292"/>
        <end position="311"/>
    </location>
</feature>
<feature type="transmembrane region" description="Helical" evidence="7">
    <location>
        <begin position="266"/>
        <end position="286"/>
    </location>
</feature>
<feature type="transmembrane region" description="Helical" evidence="7">
    <location>
        <begin position="184"/>
        <end position="207"/>
    </location>
</feature>
<proteinExistence type="predicted"/>
<dbReference type="EMBL" id="JBFWIC010000015">
    <property type="protein sequence ID" value="MEZ0475346.1"/>
    <property type="molecule type" value="Genomic_DNA"/>
</dbReference>
<feature type="transmembrane region" description="Helical" evidence="7">
    <location>
        <begin position="135"/>
        <end position="153"/>
    </location>
</feature>
<evidence type="ECO:0000256" key="4">
    <source>
        <dbReference type="ARBA" id="ARBA00022692"/>
    </source>
</evidence>
<evidence type="ECO:0000313" key="9">
    <source>
        <dbReference type="Proteomes" id="UP001566331"/>
    </source>
</evidence>
<keyword evidence="2" id="KW-1003">Cell membrane</keyword>
<feature type="transmembrane region" description="Helical" evidence="7">
    <location>
        <begin position="109"/>
        <end position="128"/>
    </location>
</feature>
<feature type="transmembrane region" description="Helical" evidence="7">
    <location>
        <begin position="33"/>
        <end position="53"/>
    </location>
</feature>
<evidence type="ECO:0000256" key="3">
    <source>
        <dbReference type="ARBA" id="ARBA00022679"/>
    </source>
</evidence>
<dbReference type="PANTHER" id="PTHR22926">
    <property type="entry name" value="PHOSPHO-N-ACETYLMURAMOYL-PENTAPEPTIDE-TRANSFERASE"/>
    <property type="match status" value="1"/>
</dbReference>
<dbReference type="Pfam" id="PF00953">
    <property type="entry name" value="Glycos_transf_4"/>
    <property type="match status" value="1"/>
</dbReference>
<accession>A0ABV4HRG4</accession>
<dbReference type="CDD" id="cd06854">
    <property type="entry name" value="GT_WbpL_WbcO_like"/>
    <property type="match status" value="1"/>
</dbReference>
<gene>
    <name evidence="8" type="ORF">AB6713_12080</name>
</gene>
<feature type="transmembrane region" description="Helical" evidence="7">
    <location>
        <begin position="59"/>
        <end position="76"/>
    </location>
</feature>
<keyword evidence="4 7" id="KW-0812">Transmembrane</keyword>
<keyword evidence="9" id="KW-1185">Reference proteome</keyword>
<dbReference type="InterPro" id="IPR000715">
    <property type="entry name" value="Glycosyl_transferase_4"/>
</dbReference>
<feature type="transmembrane region" description="Helical" evidence="7">
    <location>
        <begin position="85"/>
        <end position="103"/>
    </location>
</feature>
<name>A0ABV4HRG4_9GAMM</name>
<comment type="caution">
    <text evidence="8">The sequence shown here is derived from an EMBL/GenBank/DDBJ whole genome shotgun (WGS) entry which is preliminary data.</text>
</comment>
<keyword evidence="3" id="KW-0808">Transferase</keyword>
<keyword evidence="6 7" id="KW-0472">Membrane</keyword>
<evidence type="ECO:0000313" key="8">
    <source>
        <dbReference type="EMBL" id="MEZ0475346.1"/>
    </source>
</evidence>
<keyword evidence="5 7" id="KW-1133">Transmembrane helix</keyword>
<evidence type="ECO:0000256" key="6">
    <source>
        <dbReference type="ARBA" id="ARBA00023136"/>
    </source>
</evidence>
<feature type="transmembrane region" description="Helical" evidence="7">
    <location>
        <begin position="159"/>
        <end position="177"/>
    </location>
</feature>
<feature type="transmembrane region" description="Helical" evidence="7">
    <location>
        <begin position="219"/>
        <end position="237"/>
    </location>
</feature>
<protein>
    <submittedName>
        <fullName evidence="8">Glycosyltransferase family 4 protein</fullName>
    </submittedName>
</protein>
<evidence type="ECO:0000256" key="5">
    <source>
        <dbReference type="ARBA" id="ARBA00022989"/>
    </source>
</evidence>
<dbReference type="PANTHER" id="PTHR22926:SF3">
    <property type="entry name" value="UNDECAPRENYL-PHOSPHATE ALPHA-N-ACETYLGLUCOSAMINYL 1-PHOSPHATE TRANSFERASE"/>
    <property type="match status" value="1"/>
</dbReference>
<reference evidence="8 9" key="1">
    <citation type="submission" date="2024-07" db="EMBL/GenBank/DDBJ databases">
        <title>Luteimonas salilacus sp. nov., isolated from the shore soil of Salt Lake in Tibet of China.</title>
        <authorList>
            <person name="Zhang X."/>
            <person name="Li A."/>
        </authorList>
    </citation>
    <scope>NUCLEOTIDE SEQUENCE [LARGE SCALE GENOMIC DNA]</scope>
    <source>
        <strain evidence="8 9">B3-2-R+30</strain>
    </source>
</reference>